<reference evidence="1 2" key="1">
    <citation type="submission" date="2021-01" db="EMBL/GenBank/DDBJ databases">
        <title>Whole genome shotgun sequence of Actinoplanes deccanensis NBRC 13994.</title>
        <authorList>
            <person name="Komaki H."/>
            <person name="Tamura T."/>
        </authorList>
    </citation>
    <scope>NUCLEOTIDE SEQUENCE [LARGE SCALE GENOMIC DNA]</scope>
    <source>
        <strain evidence="1 2">NBRC 13994</strain>
    </source>
</reference>
<keyword evidence="2" id="KW-1185">Reference proteome</keyword>
<evidence type="ECO:0000313" key="1">
    <source>
        <dbReference type="EMBL" id="GID76799.1"/>
    </source>
</evidence>
<dbReference type="Pfam" id="PF02945">
    <property type="entry name" value="Endonuclease_7"/>
    <property type="match status" value="1"/>
</dbReference>
<protein>
    <recommendedName>
        <fullName evidence="3">Recombination endonuclease VII</fullName>
    </recommendedName>
</protein>
<dbReference type="Gene3D" id="3.40.1800.10">
    <property type="entry name" value="His-Me finger endonucleases"/>
    <property type="match status" value="1"/>
</dbReference>
<dbReference type="InterPro" id="IPR044925">
    <property type="entry name" value="His-Me_finger_sf"/>
</dbReference>
<dbReference type="InterPro" id="IPR038563">
    <property type="entry name" value="Endonuclease_7_sf"/>
</dbReference>
<evidence type="ECO:0008006" key="3">
    <source>
        <dbReference type="Google" id="ProtNLM"/>
    </source>
</evidence>
<dbReference type="InterPro" id="IPR004211">
    <property type="entry name" value="Endonuclease_7"/>
</dbReference>
<accession>A0ABQ3Y9W9</accession>
<dbReference type="Proteomes" id="UP000609879">
    <property type="component" value="Unassembled WGS sequence"/>
</dbReference>
<sequence>MTESPAATQLCPRCGKQRAAALFIGRSGKRLKSCRPCLDTAQSISRRHRDRIGAAGVRAANLRDKYGITVEEYDRLRSAQDYRCAICRRHEDELPASSVGRPRLDGRPTATAFKLVVDHCHRSGSVRGLLCVGCNAAIGHFRDDPAVLLAAAAYLSR</sequence>
<proteinExistence type="predicted"/>
<organism evidence="1 2">
    <name type="scientific">Paractinoplanes deccanensis</name>
    <dbReference type="NCBI Taxonomy" id="113561"/>
    <lineage>
        <taxon>Bacteria</taxon>
        <taxon>Bacillati</taxon>
        <taxon>Actinomycetota</taxon>
        <taxon>Actinomycetes</taxon>
        <taxon>Micromonosporales</taxon>
        <taxon>Micromonosporaceae</taxon>
        <taxon>Paractinoplanes</taxon>
    </lineage>
</organism>
<dbReference type="RefSeq" id="WP_203769871.1">
    <property type="nucleotide sequence ID" value="NZ_BAAABO010000029.1"/>
</dbReference>
<evidence type="ECO:0000313" key="2">
    <source>
        <dbReference type="Proteomes" id="UP000609879"/>
    </source>
</evidence>
<dbReference type="EMBL" id="BOMI01000108">
    <property type="protein sequence ID" value="GID76799.1"/>
    <property type="molecule type" value="Genomic_DNA"/>
</dbReference>
<gene>
    <name evidence="1" type="ORF">Ade02nite_54400</name>
</gene>
<comment type="caution">
    <text evidence="1">The sequence shown here is derived from an EMBL/GenBank/DDBJ whole genome shotgun (WGS) entry which is preliminary data.</text>
</comment>
<name>A0ABQ3Y9W9_9ACTN</name>
<dbReference type="SUPFAM" id="SSF54060">
    <property type="entry name" value="His-Me finger endonucleases"/>
    <property type="match status" value="1"/>
</dbReference>